<dbReference type="OrthoDB" id="9886270at2"/>
<dbReference type="EMBL" id="BMHC01000014">
    <property type="protein sequence ID" value="GGI29164.1"/>
    <property type="molecule type" value="Genomic_DNA"/>
</dbReference>
<reference evidence="1" key="1">
    <citation type="journal article" date="2014" name="Int. J. Syst. Evol. Microbiol.">
        <title>Complete genome sequence of Corynebacterium casei LMG S-19264T (=DSM 44701T), isolated from a smear-ripened cheese.</title>
        <authorList>
            <consortium name="US DOE Joint Genome Institute (JGI-PGF)"/>
            <person name="Walter F."/>
            <person name="Albersmeier A."/>
            <person name="Kalinowski J."/>
            <person name="Ruckert C."/>
        </authorList>
    </citation>
    <scope>NUCLEOTIDE SEQUENCE</scope>
    <source>
        <strain evidence="1">CGMCC 1.15034</strain>
    </source>
</reference>
<evidence type="ECO:0000313" key="2">
    <source>
        <dbReference type="EMBL" id="QOZ59662.1"/>
    </source>
</evidence>
<proteinExistence type="predicted"/>
<organism evidence="1 4">
    <name type="scientific">Bradyrhizobium guangdongense</name>
    <dbReference type="NCBI Taxonomy" id="1325090"/>
    <lineage>
        <taxon>Bacteria</taxon>
        <taxon>Pseudomonadati</taxon>
        <taxon>Pseudomonadota</taxon>
        <taxon>Alphaproteobacteria</taxon>
        <taxon>Hyphomicrobiales</taxon>
        <taxon>Nitrobacteraceae</taxon>
        <taxon>Bradyrhizobium</taxon>
    </lineage>
</organism>
<reference evidence="2 3" key="2">
    <citation type="submission" date="2018-06" db="EMBL/GenBank/DDBJ databases">
        <title>Comparative genomics of rhizobia nodulating Arachis hypogaea in China.</title>
        <authorList>
            <person name="Li Y."/>
        </authorList>
    </citation>
    <scope>NUCLEOTIDE SEQUENCE [LARGE SCALE GENOMIC DNA]</scope>
    <source>
        <strain evidence="2 3">CCBAU 51658</strain>
    </source>
</reference>
<evidence type="ECO:0000313" key="4">
    <source>
        <dbReference type="Proteomes" id="UP000625079"/>
    </source>
</evidence>
<dbReference type="EMBL" id="CP030057">
    <property type="protein sequence ID" value="QOZ59662.1"/>
    <property type="molecule type" value="Genomic_DNA"/>
</dbReference>
<dbReference type="RefSeq" id="WP_128965266.1">
    <property type="nucleotide sequence ID" value="NZ_BMHC01000014.1"/>
</dbReference>
<evidence type="ECO:0000313" key="3">
    <source>
        <dbReference type="Proteomes" id="UP000593880"/>
    </source>
</evidence>
<evidence type="ECO:0000313" key="1">
    <source>
        <dbReference type="EMBL" id="GGI29164.1"/>
    </source>
</evidence>
<name>A0A410V4I9_9BRAD</name>
<reference evidence="1" key="3">
    <citation type="submission" date="2022-12" db="EMBL/GenBank/DDBJ databases">
        <authorList>
            <person name="Sun Q."/>
            <person name="Zhou Y."/>
        </authorList>
    </citation>
    <scope>NUCLEOTIDE SEQUENCE</scope>
    <source>
        <strain evidence="1">CGMCC 1.15034</strain>
    </source>
</reference>
<accession>A0A410V4I9</accession>
<dbReference type="AlphaFoldDB" id="A0A410V4I9"/>
<sequence length="64" mass="7015">MAEQIDPVVESEARRVASEMGMPVLTDAEWDVFFGRRVGVLSLQASNKMMAAYAAAQAIAQREN</sequence>
<dbReference type="Proteomes" id="UP000625079">
    <property type="component" value="Unassembled WGS sequence"/>
</dbReference>
<protein>
    <submittedName>
        <fullName evidence="1">Uncharacterized protein</fullName>
    </submittedName>
</protein>
<gene>
    <name evidence="1" type="ORF">GCM10010987_53030</name>
    <name evidence="2" type="ORF">XH86_13685</name>
</gene>
<dbReference type="Proteomes" id="UP000593880">
    <property type="component" value="Chromosome"/>
</dbReference>
<keyword evidence="3" id="KW-1185">Reference proteome</keyword>